<dbReference type="PROSITE" id="PS51257">
    <property type="entry name" value="PROKAR_LIPOPROTEIN"/>
    <property type="match status" value="1"/>
</dbReference>
<gene>
    <name evidence="1" type="ORF">GCM10007924_18860</name>
</gene>
<comment type="caution">
    <text evidence="1">The sequence shown here is derived from an EMBL/GenBank/DDBJ whole genome shotgun (WGS) entry which is preliminary data.</text>
</comment>
<organism evidence="1 2">
    <name type="scientific">Sneathiella chinensis</name>
    <dbReference type="NCBI Taxonomy" id="349750"/>
    <lineage>
        <taxon>Bacteria</taxon>
        <taxon>Pseudomonadati</taxon>
        <taxon>Pseudomonadota</taxon>
        <taxon>Alphaproteobacteria</taxon>
        <taxon>Sneathiellales</taxon>
        <taxon>Sneathiellaceae</taxon>
        <taxon>Sneathiella</taxon>
    </lineage>
</organism>
<reference evidence="1" key="1">
    <citation type="journal article" date="2014" name="Int. J. Syst. Evol. Microbiol.">
        <title>Complete genome of a new Firmicutes species belonging to the dominant human colonic microbiota ('Ruminococcus bicirculans') reveals two chromosomes and a selective capacity to utilize plant glucans.</title>
        <authorList>
            <consortium name="NISC Comparative Sequencing Program"/>
            <person name="Wegmann U."/>
            <person name="Louis P."/>
            <person name="Goesmann A."/>
            <person name="Henrissat B."/>
            <person name="Duncan S.H."/>
            <person name="Flint H.J."/>
        </authorList>
    </citation>
    <scope>NUCLEOTIDE SEQUENCE</scope>
    <source>
        <strain evidence="1">NBRC 103408</strain>
    </source>
</reference>
<dbReference type="Proteomes" id="UP001161409">
    <property type="component" value="Unassembled WGS sequence"/>
</dbReference>
<sequence>MKRFAQILGLTAAGLSVGGCLLVEDDIPPIPLTAQAPELGISQVARDFEYHAGQSRFLTAGGVWVEQALSEFQSQGGRHVHVLARTERAAEYMAGLQTVFPALTLTVEERPISEDKERVTGAELVMTLNRYLLQVPDCVMGDRRRPLGCAVERNRALSLVDPAELHGGRPVPAGEGGSFVLSLFPPEKAQAEGISPAPEKGGGNE</sequence>
<keyword evidence="2" id="KW-1185">Reference proteome</keyword>
<evidence type="ECO:0000313" key="2">
    <source>
        <dbReference type="Proteomes" id="UP001161409"/>
    </source>
</evidence>
<reference evidence="1" key="2">
    <citation type="submission" date="2023-01" db="EMBL/GenBank/DDBJ databases">
        <title>Draft genome sequence of Sneathiella chinensis strain NBRC 103408.</title>
        <authorList>
            <person name="Sun Q."/>
            <person name="Mori K."/>
        </authorList>
    </citation>
    <scope>NUCLEOTIDE SEQUENCE</scope>
    <source>
        <strain evidence="1">NBRC 103408</strain>
    </source>
</reference>
<dbReference type="RefSeq" id="WP_169560810.1">
    <property type="nucleotide sequence ID" value="NZ_BSNF01000006.1"/>
</dbReference>
<dbReference type="EMBL" id="BSNF01000006">
    <property type="protein sequence ID" value="GLQ06665.1"/>
    <property type="molecule type" value="Genomic_DNA"/>
</dbReference>
<protein>
    <submittedName>
        <fullName evidence="1">Uncharacterized protein</fullName>
    </submittedName>
</protein>
<name>A0ABQ5U4R8_9PROT</name>
<proteinExistence type="predicted"/>
<evidence type="ECO:0000313" key="1">
    <source>
        <dbReference type="EMBL" id="GLQ06665.1"/>
    </source>
</evidence>
<accession>A0ABQ5U4R8</accession>